<keyword evidence="3" id="KW-1185">Reference proteome</keyword>
<sequence>MAKGKPKLAASADELIDAALAIALENVTEFRLVKSGKSPGLFASAAGVGKQAIMAATTGPEPLLEEVRRIKTAVMVRPTAAGIARGLARHGAQGSEALFRLAAQLPPERMIPVARTWLGAQPEPERAGILVELVARLGTHGAELVRGVREDEERARAAEWDAVRTRHEALLSYHRSAQLRAEDDARRHAAATQSFEELLRAVAAPVAAPEVKPTPPPTPPQPAARQLPDPGPEDLDFRRAAVEEMVETWHVAVQGRTPDAQYLLECMLRNMPGVERIGEGGQPTTFDPARHESVEFFDTGAPVVVSAPGWLLQGEHAPYVVRKAVVQAP</sequence>
<dbReference type="RefSeq" id="WP_320686850.1">
    <property type="nucleotide sequence ID" value="NZ_JAXBLV010000176.1"/>
</dbReference>
<feature type="compositionally biased region" description="Pro residues" evidence="1">
    <location>
        <begin position="212"/>
        <end position="222"/>
    </location>
</feature>
<proteinExistence type="predicted"/>
<evidence type="ECO:0008006" key="4">
    <source>
        <dbReference type="Google" id="ProtNLM"/>
    </source>
</evidence>
<name>A0ABU5F036_9BACT</name>
<protein>
    <recommendedName>
        <fullName evidence="4">Nucleotide exchange factor GrpE</fullName>
    </recommendedName>
</protein>
<dbReference type="Proteomes" id="UP001272242">
    <property type="component" value="Unassembled WGS sequence"/>
</dbReference>
<dbReference type="EMBL" id="JAXBLV010000176">
    <property type="protein sequence ID" value="MDY3560232.1"/>
    <property type="molecule type" value="Genomic_DNA"/>
</dbReference>
<evidence type="ECO:0000313" key="2">
    <source>
        <dbReference type="EMBL" id="MDY3560232.1"/>
    </source>
</evidence>
<feature type="region of interest" description="Disordered" evidence="1">
    <location>
        <begin position="208"/>
        <end position="234"/>
    </location>
</feature>
<evidence type="ECO:0000256" key="1">
    <source>
        <dbReference type="SAM" id="MobiDB-lite"/>
    </source>
</evidence>
<evidence type="ECO:0000313" key="3">
    <source>
        <dbReference type="Proteomes" id="UP001272242"/>
    </source>
</evidence>
<accession>A0ABU5F036</accession>
<organism evidence="2 3">
    <name type="scientific">Gemmata algarum</name>
    <dbReference type="NCBI Taxonomy" id="2975278"/>
    <lineage>
        <taxon>Bacteria</taxon>
        <taxon>Pseudomonadati</taxon>
        <taxon>Planctomycetota</taxon>
        <taxon>Planctomycetia</taxon>
        <taxon>Gemmatales</taxon>
        <taxon>Gemmataceae</taxon>
        <taxon>Gemmata</taxon>
    </lineage>
</organism>
<reference evidence="3" key="1">
    <citation type="journal article" date="2023" name="Mar. Drugs">
        <title>Gemmata algarum, a Novel Planctomycete Isolated from an Algal Mat, Displays Antimicrobial Activity.</title>
        <authorList>
            <person name="Kumar G."/>
            <person name="Kallscheuer N."/>
            <person name="Kashif M."/>
            <person name="Ahamad S."/>
            <person name="Jagadeeshwari U."/>
            <person name="Pannikurungottu S."/>
            <person name="Haufschild T."/>
            <person name="Kabuu M."/>
            <person name="Sasikala C."/>
            <person name="Jogler C."/>
            <person name="Ramana C."/>
        </authorList>
    </citation>
    <scope>NUCLEOTIDE SEQUENCE [LARGE SCALE GENOMIC DNA]</scope>
    <source>
        <strain evidence="3">JC673</strain>
    </source>
</reference>
<comment type="caution">
    <text evidence="2">The sequence shown here is derived from an EMBL/GenBank/DDBJ whole genome shotgun (WGS) entry which is preliminary data.</text>
</comment>
<gene>
    <name evidence="2" type="ORF">R5W23_001458</name>
</gene>